<dbReference type="NCBIfam" id="NF006045">
    <property type="entry name" value="PRK08190.1"/>
    <property type="match status" value="1"/>
</dbReference>
<dbReference type="Gene3D" id="3.40.718.10">
    <property type="entry name" value="Isopropylmalate Dehydrogenase"/>
    <property type="match status" value="1"/>
</dbReference>
<sequence length="299" mass="32697">MRSERMFLEKLVEMARGKGKKLAVAAANDDHVIEAVYRAWKERVCEPVLFGPEEEITRIIEELVPEWKNPQIIDCPPEEAGKLAVEAVSKGECDFLMKGKIKTGDLMKIYLDERYGLRTGKTMAMVSVMEIPDFPRPLIISDPGMLISPTLEQKVDMIEHCVRVANVMGLETPKVAVVGAIEVVNPKMPITMEAAILSKMNQRGQIKGCIVDGPFALDNVVSEEAAKKKGIQSPVAGKADILILPDIEAANILYKALVFLAKAKSASTILGGKVPVVLTSRADSEETKFYSIALSAVFA</sequence>
<dbReference type="GO" id="GO:0016746">
    <property type="term" value="F:acyltransferase activity"/>
    <property type="evidence" value="ECO:0007669"/>
    <property type="project" value="UniProtKB-KW"/>
</dbReference>
<accession>B9K9I3</accession>
<keyword evidence="6" id="KW-1185">Reference proteome</keyword>
<feature type="domain" description="Phosphate acetyl/butaryl transferase" evidence="4">
    <location>
        <begin position="82"/>
        <end position="296"/>
    </location>
</feature>
<dbReference type="AlphaFoldDB" id="B9K9I3"/>
<evidence type="ECO:0000256" key="2">
    <source>
        <dbReference type="ARBA" id="ARBA00022679"/>
    </source>
</evidence>
<evidence type="ECO:0000256" key="3">
    <source>
        <dbReference type="ARBA" id="ARBA00023315"/>
    </source>
</evidence>
<evidence type="ECO:0000313" key="6">
    <source>
        <dbReference type="Proteomes" id="UP000000445"/>
    </source>
</evidence>
<proteinExistence type="inferred from homology"/>
<reference evidence="5 6" key="1">
    <citation type="journal article" date="2009" name="Biosci. Biotechnol. Biochem.">
        <title>WeGAS: a web-based microbial genome annotation system.</title>
        <authorList>
            <person name="Lee D."/>
            <person name="Seo H."/>
            <person name="Park C."/>
            <person name="Park K."/>
        </authorList>
    </citation>
    <scope>NUCLEOTIDE SEQUENCE [LARGE SCALE GENOMIC DNA]</scope>
    <source>
        <strain evidence="6">ATCC 49049 / DSM 4359 / NBRC 107923 / NS-E</strain>
    </source>
</reference>
<dbReference type="EMBL" id="CP000916">
    <property type="protein sequence ID" value="ACM23616.1"/>
    <property type="molecule type" value="Genomic_DNA"/>
</dbReference>
<dbReference type="HOGENOM" id="CLU_056531_0_0_0"/>
<dbReference type="Pfam" id="PF01515">
    <property type="entry name" value="PTA_PTB"/>
    <property type="match status" value="1"/>
</dbReference>
<dbReference type="KEGG" id="tna:CTN_1440"/>
<dbReference type="InterPro" id="IPR002505">
    <property type="entry name" value="PTA_PTB"/>
</dbReference>
<protein>
    <submittedName>
        <fullName evidence="5">Phosphate acetyltransferase</fullName>
    </submittedName>
</protein>
<dbReference type="PANTHER" id="PTHR43356">
    <property type="entry name" value="PHOSPHATE ACETYLTRANSFERASE"/>
    <property type="match status" value="1"/>
</dbReference>
<evidence type="ECO:0000313" key="5">
    <source>
        <dbReference type="EMBL" id="ACM23616.1"/>
    </source>
</evidence>
<dbReference type="STRING" id="309803.CTN_1440"/>
<dbReference type="PANTHER" id="PTHR43356:SF2">
    <property type="entry name" value="PHOSPHATE ACETYLTRANSFERASE"/>
    <property type="match status" value="1"/>
</dbReference>
<dbReference type="InterPro" id="IPR012147">
    <property type="entry name" value="P_Ac_Bu_trans"/>
</dbReference>
<organism evidence="5 6">
    <name type="scientific">Thermotoga neapolitana (strain ATCC 49049 / DSM 4359 / NBRC 107923 / NS-E)</name>
    <dbReference type="NCBI Taxonomy" id="309803"/>
    <lineage>
        <taxon>Bacteria</taxon>
        <taxon>Thermotogati</taxon>
        <taxon>Thermotogota</taxon>
        <taxon>Thermotogae</taxon>
        <taxon>Thermotogales</taxon>
        <taxon>Thermotogaceae</taxon>
        <taxon>Thermotoga</taxon>
    </lineage>
</organism>
<name>B9K9I3_THENN</name>
<evidence type="ECO:0000259" key="4">
    <source>
        <dbReference type="Pfam" id="PF01515"/>
    </source>
</evidence>
<keyword evidence="2" id="KW-0808">Transferase</keyword>
<comment type="similarity">
    <text evidence="1">Belongs to the phosphate acetyltransferase and butyryltransferase family.</text>
</comment>
<dbReference type="SUPFAM" id="SSF53659">
    <property type="entry name" value="Isocitrate/Isopropylmalate dehydrogenase-like"/>
    <property type="match status" value="1"/>
</dbReference>
<dbReference type="Proteomes" id="UP000000445">
    <property type="component" value="Chromosome"/>
</dbReference>
<keyword evidence="3" id="KW-0012">Acyltransferase</keyword>
<evidence type="ECO:0000256" key="1">
    <source>
        <dbReference type="ARBA" id="ARBA00005656"/>
    </source>
</evidence>
<dbReference type="eggNOG" id="COG0280">
    <property type="taxonomic scope" value="Bacteria"/>
</dbReference>
<dbReference type="PIRSF" id="PIRSF000428">
    <property type="entry name" value="P_Ac_trans"/>
    <property type="match status" value="1"/>
</dbReference>
<dbReference type="InterPro" id="IPR050500">
    <property type="entry name" value="Phos_Acetyltrans/Butyryltrans"/>
</dbReference>
<gene>
    <name evidence="5" type="ordered locus">CTN_1440</name>
</gene>